<comment type="similarity">
    <text evidence="1">Belongs to the thymidylate kinase family.</text>
</comment>
<evidence type="ECO:0000256" key="7">
    <source>
        <dbReference type="ARBA" id="ARBA00022840"/>
    </source>
</evidence>
<dbReference type="InterPro" id="IPR018094">
    <property type="entry name" value="Thymidylate_kinase"/>
</dbReference>
<dbReference type="GO" id="GO:0005524">
    <property type="term" value="F:ATP binding"/>
    <property type="evidence" value="ECO:0007669"/>
    <property type="project" value="UniProtKB-KW"/>
</dbReference>
<dbReference type="AlphaFoldDB" id="A0AAV0BHB7"/>
<dbReference type="InterPro" id="IPR039430">
    <property type="entry name" value="Thymidylate_kin-like_dom"/>
</dbReference>
<dbReference type="GO" id="GO:0006227">
    <property type="term" value="P:dUDP biosynthetic process"/>
    <property type="evidence" value="ECO:0007669"/>
    <property type="project" value="TreeGrafter"/>
</dbReference>
<organism evidence="9 10">
    <name type="scientific">Phakopsora pachyrhizi</name>
    <name type="common">Asian soybean rust disease fungus</name>
    <dbReference type="NCBI Taxonomy" id="170000"/>
    <lineage>
        <taxon>Eukaryota</taxon>
        <taxon>Fungi</taxon>
        <taxon>Dikarya</taxon>
        <taxon>Basidiomycota</taxon>
        <taxon>Pucciniomycotina</taxon>
        <taxon>Pucciniomycetes</taxon>
        <taxon>Pucciniales</taxon>
        <taxon>Phakopsoraceae</taxon>
        <taxon>Phakopsora</taxon>
    </lineage>
</organism>
<keyword evidence="7" id="KW-0067">ATP-binding</keyword>
<gene>
    <name evidence="9" type="ORF">PPACK8108_LOCUS20560</name>
</gene>
<evidence type="ECO:0000256" key="5">
    <source>
        <dbReference type="ARBA" id="ARBA00022741"/>
    </source>
</evidence>
<name>A0AAV0BHB7_PHAPC</name>
<dbReference type="GO" id="GO:0004550">
    <property type="term" value="F:nucleoside diphosphate kinase activity"/>
    <property type="evidence" value="ECO:0007669"/>
    <property type="project" value="TreeGrafter"/>
</dbReference>
<evidence type="ECO:0000259" key="8">
    <source>
        <dbReference type="Pfam" id="PF02223"/>
    </source>
</evidence>
<dbReference type="EC" id="2.7.4.9" evidence="2"/>
<comment type="caution">
    <text evidence="9">The sequence shown here is derived from an EMBL/GenBank/DDBJ whole genome shotgun (WGS) entry which is preliminary data.</text>
</comment>
<dbReference type="PANTHER" id="PTHR10344:SF1">
    <property type="entry name" value="THYMIDYLATE KINASE"/>
    <property type="match status" value="1"/>
</dbReference>
<dbReference type="Gene3D" id="3.40.50.300">
    <property type="entry name" value="P-loop containing nucleotide triphosphate hydrolases"/>
    <property type="match status" value="1"/>
</dbReference>
<dbReference type="EMBL" id="CALTRL010005762">
    <property type="protein sequence ID" value="CAH7685969.1"/>
    <property type="molecule type" value="Genomic_DNA"/>
</dbReference>
<keyword evidence="10" id="KW-1185">Reference proteome</keyword>
<dbReference type="GO" id="GO:0005634">
    <property type="term" value="C:nucleus"/>
    <property type="evidence" value="ECO:0007669"/>
    <property type="project" value="TreeGrafter"/>
</dbReference>
<proteinExistence type="inferred from homology"/>
<evidence type="ECO:0000313" key="9">
    <source>
        <dbReference type="EMBL" id="CAH7685969.1"/>
    </source>
</evidence>
<dbReference type="GO" id="GO:0004798">
    <property type="term" value="F:dTMP kinase activity"/>
    <property type="evidence" value="ECO:0007669"/>
    <property type="project" value="UniProtKB-EC"/>
</dbReference>
<dbReference type="GO" id="GO:0005829">
    <property type="term" value="C:cytosol"/>
    <property type="evidence" value="ECO:0007669"/>
    <property type="project" value="TreeGrafter"/>
</dbReference>
<dbReference type="Pfam" id="PF02223">
    <property type="entry name" value="Thymidylate_kin"/>
    <property type="match status" value="1"/>
</dbReference>
<sequence>MNDSETRSSSTRGSFIVFEGLDRSGKSTQSKLLNQRLIESLKGPSRLIRFPDRLTPIGKIIDSYLCQRSELDDRVIHLLFSANRWEKGMIRDCLERGENVICDRYAFSGLAFTLAKLRMNHQKLGTMEEDEDGMLIRDLSTPDKSLPLPDLIIFIKMDRIETDLEGREGFGEERYETLKIQREVKNQFEGSVKTFFQSIHHQSEPKDCSKSVYDPRRIWVEVDGTGSIETVEERIWDVVKDYLNPTQPVGNLWVK</sequence>
<evidence type="ECO:0000256" key="3">
    <source>
        <dbReference type="ARBA" id="ARBA00022679"/>
    </source>
</evidence>
<feature type="domain" description="Thymidylate kinase-like" evidence="8">
    <location>
        <begin position="18"/>
        <end position="189"/>
    </location>
</feature>
<evidence type="ECO:0000256" key="6">
    <source>
        <dbReference type="ARBA" id="ARBA00022777"/>
    </source>
</evidence>
<dbReference type="Proteomes" id="UP001153365">
    <property type="component" value="Unassembled WGS sequence"/>
</dbReference>
<protein>
    <recommendedName>
        <fullName evidence="2">dTMP kinase</fullName>
        <ecNumber evidence="2">2.7.4.9</ecNumber>
    </recommendedName>
</protein>
<dbReference type="InterPro" id="IPR027417">
    <property type="entry name" value="P-loop_NTPase"/>
</dbReference>
<keyword evidence="5" id="KW-0547">Nucleotide-binding</keyword>
<dbReference type="GO" id="GO:0006235">
    <property type="term" value="P:dTTP biosynthetic process"/>
    <property type="evidence" value="ECO:0007669"/>
    <property type="project" value="TreeGrafter"/>
</dbReference>
<keyword evidence="4" id="KW-0545">Nucleotide biosynthesis</keyword>
<keyword evidence="6 9" id="KW-0418">Kinase</keyword>
<dbReference type="NCBIfam" id="TIGR00041">
    <property type="entry name" value="DTMP_kinase"/>
    <property type="match status" value="1"/>
</dbReference>
<evidence type="ECO:0000256" key="1">
    <source>
        <dbReference type="ARBA" id="ARBA00009776"/>
    </source>
</evidence>
<dbReference type="HAMAP" id="MF_00165">
    <property type="entry name" value="Thymidylate_kinase"/>
    <property type="match status" value="1"/>
</dbReference>
<accession>A0AAV0BHB7</accession>
<evidence type="ECO:0000256" key="2">
    <source>
        <dbReference type="ARBA" id="ARBA00012980"/>
    </source>
</evidence>
<dbReference type="PANTHER" id="PTHR10344">
    <property type="entry name" value="THYMIDYLATE KINASE"/>
    <property type="match status" value="1"/>
</dbReference>
<dbReference type="SUPFAM" id="SSF52540">
    <property type="entry name" value="P-loop containing nucleoside triphosphate hydrolases"/>
    <property type="match status" value="1"/>
</dbReference>
<dbReference type="CDD" id="cd01672">
    <property type="entry name" value="TMPK"/>
    <property type="match status" value="1"/>
</dbReference>
<reference evidence="9" key="1">
    <citation type="submission" date="2022-06" db="EMBL/GenBank/DDBJ databases">
        <authorList>
            <consortium name="SYNGENTA / RWTH Aachen University"/>
        </authorList>
    </citation>
    <scope>NUCLEOTIDE SEQUENCE</scope>
</reference>
<evidence type="ECO:0000256" key="4">
    <source>
        <dbReference type="ARBA" id="ARBA00022727"/>
    </source>
</evidence>
<dbReference type="GO" id="GO:0006233">
    <property type="term" value="P:dTDP biosynthetic process"/>
    <property type="evidence" value="ECO:0007669"/>
    <property type="project" value="InterPro"/>
</dbReference>
<keyword evidence="3" id="KW-0808">Transferase</keyword>
<evidence type="ECO:0000313" key="10">
    <source>
        <dbReference type="Proteomes" id="UP001153365"/>
    </source>
</evidence>